<name>A0A8S2TYM0_9BILA</name>
<organism evidence="2 3">
    <name type="scientific">Didymodactylos carnosus</name>
    <dbReference type="NCBI Taxonomy" id="1234261"/>
    <lineage>
        <taxon>Eukaryota</taxon>
        <taxon>Metazoa</taxon>
        <taxon>Spiralia</taxon>
        <taxon>Gnathifera</taxon>
        <taxon>Rotifera</taxon>
        <taxon>Eurotatoria</taxon>
        <taxon>Bdelloidea</taxon>
        <taxon>Philodinida</taxon>
        <taxon>Philodinidae</taxon>
        <taxon>Didymodactylos</taxon>
    </lineage>
</organism>
<evidence type="ECO:0000313" key="2">
    <source>
        <dbReference type="EMBL" id="CAF4306840.1"/>
    </source>
</evidence>
<evidence type="ECO:0000313" key="3">
    <source>
        <dbReference type="Proteomes" id="UP000682733"/>
    </source>
</evidence>
<evidence type="ECO:0000313" key="1">
    <source>
        <dbReference type="EMBL" id="CAF1519782.1"/>
    </source>
</evidence>
<reference evidence="2" key="1">
    <citation type="submission" date="2021-02" db="EMBL/GenBank/DDBJ databases">
        <authorList>
            <person name="Nowell W R."/>
        </authorList>
    </citation>
    <scope>NUCLEOTIDE SEQUENCE</scope>
</reference>
<gene>
    <name evidence="1" type="ORF">OVA965_LOCUS37734</name>
    <name evidence="2" type="ORF">TMI583_LOCUS38849</name>
</gene>
<comment type="caution">
    <text evidence="2">The sequence shown here is derived from an EMBL/GenBank/DDBJ whole genome shotgun (WGS) entry which is preliminary data.</text>
</comment>
<dbReference type="InterPro" id="IPR043502">
    <property type="entry name" value="DNA/RNA_pol_sf"/>
</dbReference>
<feature type="non-terminal residue" evidence="2">
    <location>
        <position position="1"/>
    </location>
</feature>
<dbReference type="Proteomes" id="UP000677228">
    <property type="component" value="Unassembled WGS sequence"/>
</dbReference>
<sequence length="218" mass="25064">DFLTIGHFDGESDRTMAIMTMLFKKLGINLAPHKTLGPCFVLEYLGLILDTVRFQIILPDEKKLRIIESIESVLHKRIINKRQLFSLLGHLQFAVLAILPGRWFLSCLIKLSTSVKQRFHNVTVSQECKNDLMIWFKFLQSWNDLYTDAVASLGFGIVYGNEWCYDSWSNVSLQEYLVNSKPSIAYLELYSVVEFKALLPTADEFPVPVPHPSQVMYL</sequence>
<dbReference type="EMBL" id="CAJNOK010036152">
    <property type="protein sequence ID" value="CAF1519782.1"/>
    <property type="molecule type" value="Genomic_DNA"/>
</dbReference>
<protein>
    <submittedName>
        <fullName evidence="2">Uncharacterized protein</fullName>
    </submittedName>
</protein>
<proteinExistence type="predicted"/>
<accession>A0A8S2TYM0</accession>
<dbReference type="PANTHER" id="PTHR33050:SF7">
    <property type="entry name" value="RIBONUCLEASE H"/>
    <property type="match status" value="1"/>
</dbReference>
<dbReference type="AlphaFoldDB" id="A0A8S2TYM0"/>
<dbReference type="InterPro" id="IPR052055">
    <property type="entry name" value="Hepadnavirus_pol/RT"/>
</dbReference>
<dbReference type="SUPFAM" id="SSF56672">
    <property type="entry name" value="DNA/RNA polymerases"/>
    <property type="match status" value="1"/>
</dbReference>
<dbReference type="EMBL" id="CAJOBA010058286">
    <property type="protein sequence ID" value="CAF4306840.1"/>
    <property type="molecule type" value="Genomic_DNA"/>
</dbReference>
<dbReference type="PANTHER" id="PTHR33050">
    <property type="entry name" value="REVERSE TRANSCRIPTASE DOMAIN-CONTAINING PROTEIN"/>
    <property type="match status" value="1"/>
</dbReference>
<dbReference type="Proteomes" id="UP000682733">
    <property type="component" value="Unassembled WGS sequence"/>
</dbReference>